<protein>
    <submittedName>
        <fullName evidence="1">Uncharacterized protein</fullName>
    </submittedName>
</protein>
<sequence>MCDRIFIPFEKTQRIVSHFGVFFFVNCKM</sequence>
<accession>A0A0E9QZ03</accession>
<dbReference type="AlphaFoldDB" id="A0A0E9QZ03"/>
<evidence type="ECO:0000313" key="1">
    <source>
        <dbReference type="EMBL" id="JAH22084.1"/>
    </source>
</evidence>
<reference evidence="1" key="2">
    <citation type="journal article" date="2015" name="Fish Shellfish Immunol.">
        <title>Early steps in the European eel (Anguilla anguilla)-Vibrio vulnificus interaction in the gills: Role of the RtxA13 toxin.</title>
        <authorList>
            <person name="Callol A."/>
            <person name="Pajuelo D."/>
            <person name="Ebbesson L."/>
            <person name="Teles M."/>
            <person name="MacKenzie S."/>
            <person name="Amaro C."/>
        </authorList>
    </citation>
    <scope>NUCLEOTIDE SEQUENCE</scope>
</reference>
<dbReference type="EMBL" id="GBXM01086493">
    <property type="protein sequence ID" value="JAH22084.1"/>
    <property type="molecule type" value="Transcribed_RNA"/>
</dbReference>
<organism evidence="1">
    <name type="scientific">Anguilla anguilla</name>
    <name type="common">European freshwater eel</name>
    <name type="synonym">Muraena anguilla</name>
    <dbReference type="NCBI Taxonomy" id="7936"/>
    <lineage>
        <taxon>Eukaryota</taxon>
        <taxon>Metazoa</taxon>
        <taxon>Chordata</taxon>
        <taxon>Craniata</taxon>
        <taxon>Vertebrata</taxon>
        <taxon>Euteleostomi</taxon>
        <taxon>Actinopterygii</taxon>
        <taxon>Neopterygii</taxon>
        <taxon>Teleostei</taxon>
        <taxon>Anguilliformes</taxon>
        <taxon>Anguillidae</taxon>
        <taxon>Anguilla</taxon>
    </lineage>
</organism>
<proteinExistence type="predicted"/>
<name>A0A0E9QZ03_ANGAN</name>
<reference evidence="1" key="1">
    <citation type="submission" date="2014-11" db="EMBL/GenBank/DDBJ databases">
        <authorList>
            <person name="Amaro Gonzalez C."/>
        </authorList>
    </citation>
    <scope>NUCLEOTIDE SEQUENCE</scope>
</reference>